<feature type="domain" description="C2H2-type" evidence="3">
    <location>
        <begin position="32"/>
        <end position="56"/>
    </location>
</feature>
<dbReference type="SUPFAM" id="SSF57667">
    <property type="entry name" value="beta-beta-alpha zinc fingers"/>
    <property type="match status" value="1"/>
</dbReference>
<organism evidence="4 5">
    <name type="scientific">Podospora fimiseda</name>
    <dbReference type="NCBI Taxonomy" id="252190"/>
    <lineage>
        <taxon>Eukaryota</taxon>
        <taxon>Fungi</taxon>
        <taxon>Dikarya</taxon>
        <taxon>Ascomycota</taxon>
        <taxon>Pezizomycotina</taxon>
        <taxon>Sordariomycetes</taxon>
        <taxon>Sordariomycetidae</taxon>
        <taxon>Sordariales</taxon>
        <taxon>Podosporaceae</taxon>
        <taxon>Podospora</taxon>
    </lineage>
</organism>
<feature type="compositionally biased region" description="Basic and acidic residues" evidence="2">
    <location>
        <begin position="7"/>
        <end position="17"/>
    </location>
</feature>
<dbReference type="InterPro" id="IPR036236">
    <property type="entry name" value="Znf_C2H2_sf"/>
</dbReference>
<evidence type="ECO:0000256" key="2">
    <source>
        <dbReference type="SAM" id="MobiDB-lite"/>
    </source>
</evidence>
<dbReference type="PROSITE" id="PS00028">
    <property type="entry name" value="ZINC_FINGER_C2H2_1"/>
    <property type="match status" value="1"/>
</dbReference>
<gene>
    <name evidence="4" type="ORF">QBC38DRAFT_461082</name>
</gene>
<dbReference type="InterPro" id="IPR013087">
    <property type="entry name" value="Znf_C2H2_type"/>
</dbReference>
<feature type="region of interest" description="Disordered" evidence="2">
    <location>
        <begin position="1"/>
        <end position="28"/>
    </location>
</feature>
<dbReference type="GO" id="GO:0008270">
    <property type="term" value="F:zinc ion binding"/>
    <property type="evidence" value="ECO:0007669"/>
    <property type="project" value="UniProtKB-KW"/>
</dbReference>
<keyword evidence="5" id="KW-1185">Reference proteome</keyword>
<dbReference type="Proteomes" id="UP001301958">
    <property type="component" value="Unassembled WGS sequence"/>
</dbReference>
<dbReference type="PROSITE" id="PS50157">
    <property type="entry name" value="ZINC_FINGER_C2H2_2"/>
    <property type="match status" value="1"/>
</dbReference>
<evidence type="ECO:0000259" key="3">
    <source>
        <dbReference type="PROSITE" id="PS50157"/>
    </source>
</evidence>
<evidence type="ECO:0000313" key="5">
    <source>
        <dbReference type="Proteomes" id="UP001301958"/>
    </source>
</evidence>
<comment type="caution">
    <text evidence="4">The sequence shown here is derived from an EMBL/GenBank/DDBJ whole genome shotgun (WGS) entry which is preliminary data.</text>
</comment>
<evidence type="ECO:0000256" key="1">
    <source>
        <dbReference type="PROSITE-ProRule" id="PRU00042"/>
    </source>
</evidence>
<protein>
    <recommendedName>
        <fullName evidence="3">C2H2-type domain-containing protein</fullName>
    </recommendedName>
</protein>
<accession>A0AAN6YNV9</accession>
<dbReference type="AlphaFoldDB" id="A0AAN6YNV9"/>
<keyword evidence="1" id="KW-0479">Metal-binding</keyword>
<proteinExistence type="predicted"/>
<sequence length="56" mass="6452">MASTNSDKTDKPDKPVESYDEGLPKPPEPKKYMCSLCGRKFETNTALVWHNWNDHN</sequence>
<keyword evidence="1" id="KW-0862">Zinc</keyword>
<reference evidence="4" key="2">
    <citation type="submission" date="2023-05" db="EMBL/GenBank/DDBJ databases">
        <authorList>
            <consortium name="Lawrence Berkeley National Laboratory"/>
            <person name="Steindorff A."/>
            <person name="Hensen N."/>
            <person name="Bonometti L."/>
            <person name="Westerberg I."/>
            <person name="Brannstrom I.O."/>
            <person name="Guillou S."/>
            <person name="Cros-Aarteil S."/>
            <person name="Calhoun S."/>
            <person name="Haridas S."/>
            <person name="Kuo A."/>
            <person name="Mondo S."/>
            <person name="Pangilinan J."/>
            <person name="Riley R."/>
            <person name="Labutti K."/>
            <person name="Andreopoulos B."/>
            <person name="Lipzen A."/>
            <person name="Chen C."/>
            <person name="Yanf M."/>
            <person name="Daum C."/>
            <person name="Ng V."/>
            <person name="Clum A."/>
            <person name="Ohm R."/>
            <person name="Martin F."/>
            <person name="Silar P."/>
            <person name="Natvig D."/>
            <person name="Lalanne C."/>
            <person name="Gautier V."/>
            <person name="Ament-Velasquez S.L."/>
            <person name="Kruys A."/>
            <person name="Hutchinson M.I."/>
            <person name="Powell A.J."/>
            <person name="Barry K."/>
            <person name="Miller A.N."/>
            <person name="Grigoriev I.V."/>
            <person name="Debuchy R."/>
            <person name="Gladieux P."/>
            <person name="Thoren M.H."/>
            <person name="Johannesson H."/>
        </authorList>
    </citation>
    <scope>NUCLEOTIDE SEQUENCE</scope>
    <source>
        <strain evidence="4">CBS 990.96</strain>
    </source>
</reference>
<dbReference type="EMBL" id="MU865514">
    <property type="protein sequence ID" value="KAK4221803.1"/>
    <property type="molecule type" value="Genomic_DNA"/>
</dbReference>
<reference evidence="4" key="1">
    <citation type="journal article" date="2023" name="Mol. Phylogenet. Evol.">
        <title>Genome-scale phylogeny and comparative genomics of the fungal order Sordariales.</title>
        <authorList>
            <person name="Hensen N."/>
            <person name="Bonometti L."/>
            <person name="Westerberg I."/>
            <person name="Brannstrom I.O."/>
            <person name="Guillou S."/>
            <person name="Cros-Aarteil S."/>
            <person name="Calhoun S."/>
            <person name="Haridas S."/>
            <person name="Kuo A."/>
            <person name="Mondo S."/>
            <person name="Pangilinan J."/>
            <person name="Riley R."/>
            <person name="LaButti K."/>
            <person name="Andreopoulos B."/>
            <person name="Lipzen A."/>
            <person name="Chen C."/>
            <person name="Yan M."/>
            <person name="Daum C."/>
            <person name="Ng V."/>
            <person name="Clum A."/>
            <person name="Steindorff A."/>
            <person name="Ohm R.A."/>
            <person name="Martin F."/>
            <person name="Silar P."/>
            <person name="Natvig D.O."/>
            <person name="Lalanne C."/>
            <person name="Gautier V."/>
            <person name="Ament-Velasquez S.L."/>
            <person name="Kruys A."/>
            <person name="Hutchinson M.I."/>
            <person name="Powell A.J."/>
            <person name="Barry K."/>
            <person name="Miller A.N."/>
            <person name="Grigoriev I.V."/>
            <person name="Debuchy R."/>
            <person name="Gladieux P."/>
            <person name="Hiltunen Thoren M."/>
            <person name="Johannesson H."/>
        </authorList>
    </citation>
    <scope>NUCLEOTIDE SEQUENCE</scope>
    <source>
        <strain evidence="4">CBS 990.96</strain>
    </source>
</reference>
<evidence type="ECO:0000313" key="4">
    <source>
        <dbReference type="EMBL" id="KAK4221803.1"/>
    </source>
</evidence>
<keyword evidence="1" id="KW-0863">Zinc-finger</keyword>
<name>A0AAN6YNV9_9PEZI</name>